<dbReference type="SUPFAM" id="SSF56112">
    <property type="entry name" value="Protein kinase-like (PK-like)"/>
    <property type="match status" value="1"/>
</dbReference>
<evidence type="ECO:0000256" key="3">
    <source>
        <dbReference type="PROSITE-ProRule" id="PRU10141"/>
    </source>
</evidence>
<dbReference type="InterPro" id="IPR011009">
    <property type="entry name" value="Kinase-like_dom_sf"/>
</dbReference>
<gene>
    <name evidence="7" type="ORF">SCF082_LOCUS49498</name>
</gene>
<keyword evidence="1 3" id="KW-0547">Nucleotide-binding</keyword>
<feature type="domain" description="Protein kinase" evidence="6">
    <location>
        <begin position="30"/>
        <end position="312"/>
    </location>
</feature>
<dbReference type="InterPro" id="IPR017441">
    <property type="entry name" value="Protein_kinase_ATP_BS"/>
</dbReference>
<comment type="caution">
    <text evidence="7">The sequence shown here is derived from an EMBL/GenBank/DDBJ whole genome shotgun (WGS) entry which is preliminary data.</text>
</comment>
<keyword evidence="2 3" id="KW-0067">ATP-binding</keyword>
<feature type="binding site" evidence="3">
    <location>
        <position position="60"/>
    </location>
    <ligand>
        <name>ATP</name>
        <dbReference type="ChEBI" id="CHEBI:30616"/>
    </ligand>
</feature>
<dbReference type="PROSITE" id="PS00107">
    <property type="entry name" value="PROTEIN_KINASE_ATP"/>
    <property type="match status" value="1"/>
</dbReference>
<evidence type="ECO:0000256" key="4">
    <source>
        <dbReference type="RuleBase" id="RU000304"/>
    </source>
</evidence>
<dbReference type="Gene3D" id="1.10.510.10">
    <property type="entry name" value="Transferase(Phosphotransferase) domain 1"/>
    <property type="match status" value="1"/>
</dbReference>
<dbReference type="Proteomes" id="UP001642464">
    <property type="component" value="Unassembled WGS sequence"/>
</dbReference>
<sequence>MDSVRVHITCKPLGMQQGSVRDCREAVTHATLSDFVGKGGSAAVFKYSCDSLPVENIVAKIYKEFCDGPTHHIASHEFELLGAASESPHILKVHCLHEVPYTAAVERLLGGYGMVNINKRKWKRQAYPCPKVAMLVMERCDMSLKDFVLQKISEGQAAFAGRQVLEALAHLHRLRIIHRDVKPGNILVTDAGARVVLADFGLATYLPNDSDILKERFACGTAGFLAPECKGRLAIFSAKSDMFAFGAALHELLFKCVPFPAGVHMSRVHTRTGVPCYAHGKSEMVCELLHELLCDDRDERLTAEEACVFDWFQMGDSITSLKTSKKGAGSRAPPSEDFCSVPVEHRKAMIDDSPPRPQLRAPTPQAFPERVASAAPVPTVPGDMPRMGTTASSQASTPCKRTTAISKDFQQGTILPTHTDMPRQKTTATSKVWRIVSGMTGFFRGQRKIHPETGFDHRQ</sequence>
<keyword evidence="7" id="KW-0418">Kinase</keyword>
<organism evidence="7 8">
    <name type="scientific">Durusdinium trenchii</name>
    <dbReference type="NCBI Taxonomy" id="1381693"/>
    <lineage>
        <taxon>Eukaryota</taxon>
        <taxon>Sar</taxon>
        <taxon>Alveolata</taxon>
        <taxon>Dinophyceae</taxon>
        <taxon>Suessiales</taxon>
        <taxon>Symbiodiniaceae</taxon>
        <taxon>Durusdinium</taxon>
    </lineage>
</organism>
<evidence type="ECO:0000259" key="6">
    <source>
        <dbReference type="PROSITE" id="PS50011"/>
    </source>
</evidence>
<feature type="compositionally biased region" description="Polar residues" evidence="5">
    <location>
        <begin position="389"/>
        <end position="399"/>
    </location>
</feature>
<keyword evidence="4" id="KW-0723">Serine/threonine-protein kinase</keyword>
<evidence type="ECO:0000256" key="2">
    <source>
        <dbReference type="ARBA" id="ARBA00022840"/>
    </source>
</evidence>
<evidence type="ECO:0000256" key="1">
    <source>
        <dbReference type="ARBA" id="ARBA00022741"/>
    </source>
</evidence>
<dbReference type="PROSITE" id="PS00108">
    <property type="entry name" value="PROTEIN_KINASE_ST"/>
    <property type="match status" value="1"/>
</dbReference>
<dbReference type="GO" id="GO:0016301">
    <property type="term" value="F:kinase activity"/>
    <property type="evidence" value="ECO:0007669"/>
    <property type="project" value="UniProtKB-KW"/>
</dbReference>
<accession>A0ABP0S1R4</accession>
<dbReference type="InterPro" id="IPR000719">
    <property type="entry name" value="Prot_kinase_dom"/>
</dbReference>
<keyword evidence="7" id="KW-0808">Transferase</keyword>
<feature type="region of interest" description="Disordered" evidence="5">
    <location>
        <begin position="349"/>
        <end position="399"/>
    </location>
</feature>
<comment type="similarity">
    <text evidence="4">Belongs to the protein kinase superfamily.</text>
</comment>
<evidence type="ECO:0000313" key="8">
    <source>
        <dbReference type="Proteomes" id="UP001642464"/>
    </source>
</evidence>
<dbReference type="EMBL" id="CAXAMM010042685">
    <property type="protein sequence ID" value="CAK9106265.1"/>
    <property type="molecule type" value="Genomic_DNA"/>
</dbReference>
<keyword evidence="8" id="KW-1185">Reference proteome</keyword>
<protein>
    <submittedName>
        <fullName evidence="7">Mitosis inducer protein kinase cdr1 (Protein kinase nim1)</fullName>
    </submittedName>
</protein>
<dbReference type="InterPro" id="IPR008271">
    <property type="entry name" value="Ser/Thr_kinase_AS"/>
</dbReference>
<reference evidence="7 8" key="1">
    <citation type="submission" date="2024-02" db="EMBL/GenBank/DDBJ databases">
        <authorList>
            <person name="Chen Y."/>
            <person name="Shah S."/>
            <person name="Dougan E. K."/>
            <person name="Thang M."/>
            <person name="Chan C."/>
        </authorList>
    </citation>
    <scope>NUCLEOTIDE SEQUENCE [LARGE SCALE GENOMIC DNA]</scope>
</reference>
<dbReference type="PANTHER" id="PTHR44167">
    <property type="entry name" value="OVARIAN-SPECIFIC SERINE/THREONINE-PROTEIN KINASE LOK-RELATED"/>
    <property type="match status" value="1"/>
</dbReference>
<dbReference type="PANTHER" id="PTHR44167:SF24">
    <property type="entry name" value="SERINE_THREONINE-PROTEIN KINASE CHK2"/>
    <property type="match status" value="1"/>
</dbReference>
<name>A0ABP0S1R4_9DINO</name>
<evidence type="ECO:0000256" key="5">
    <source>
        <dbReference type="SAM" id="MobiDB-lite"/>
    </source>
</evidence>
<dbReference type="SMART" id="SM00220">
    <property type="entry name" value="S_TKc"/>
    <property type="match status" value="1"/>
</dbReference>
<dbReference type="PROSITE" id="PS50011">
    <property type="entry name" value="PROTEIN_KINASE_DOM"/>
    <property type="match status" value="1"/>
</dbReference>
<dbReference type="Pfam" id="PF00069">
    <property type="entry name" value="Pkinase"/>
    <property type="match status" value="1"/>
</dbReference>
<evidence type="ECO:0000313" key="7">
    <source>
        <dbReference type="EMBL" id="CAK9106265.1"/>
    </source>
</evidence>
<proteinExistence type="inferred from homology"/>
<dbReference type="CDD" id="cd00180">
    <property type="entry name" value="PKc"/>
    <property type="match status" value="1"/>
</dbReference>